<dbReference type="EnsemblMetazoa" id="PPA46301.1">
    <property type="protein sequence ID" value="PPA46301.1"/>
    <property type="gene ID" value="WBGene00284670"/>
</dbReference>
<sequence length="77" mass="8540">MVPDEANSVDSWVAFSDDKAMFIVENVAFWALIKMGGLGPVDWSSFLVTVAMAGERVLLPWFPIGLLMELRADRVPL</sequence>
<gene>
    <name evidence="1" type="primary">WBGene00284670</name>
</gene>
<evidence type="ECO:0000313" key="1">
    <source>
        <dbReference type="EnsemblMetazoa" id="PPA46301.1"/>
    </source>
</evidence>
<reference evidence="2" key="1">
    <citation type="journal article" date="2008" name="Nat. Genet.">
        <title>The Pristionchus pacificus genome provides a unique perspective on nematode lifestyle and parasitism.</title>
        <authorList>
            <person name="Dieterich C."/>
            <person name="Clifton S.W."/>
            <person name="Schuster L.N."/>
            <person name="Chinwalla A."/>
            <person name="Delehaunty K."/>
            <person name="Dinkelacker I."/>
            <person name="Fulton L."/>
            <person name="Fulton R."/>
            <person name="Godfrey J."/>
            <person name="Minx P."/>
            <person name="Mitreva M."/>
            <person name="Roeseler W."/>
            <person name="Tian H."/>
            <person name="Witte H."/>
            <person name="Yang S.P."/>
            <person name="Wilson R.K."/>
            <person name="Sommer R.J."/>
        </authorList>
    </citation>
    <scope>NUCLEOTIDE SEQUENCE [LARGE SCALE GENOMIC DNA]</scope>
    <source>
        <strain evidence="2">PS312</strain>
    </source>
</reference>
<name>A0A2A6CGY9_PRIPA</name>
<reference evidence="1" key="2">
    <citation type="submission" date="2022-06" db="UniProtKB">
        <authorList>
            <consortium name="EnsemblMetazoa"/>
        </authorList>
    </citation>
    <scope>IDENTIFICATION</scope>
    <source>
        <strain evidence="1">PS312</strain>
    </source>
</reference>
<protein>
    <submittedName>
        <fullName evidence="1">Uncharacterized protein</fullName>
    </submittedName>
</protein>
<organism evidence="1 2">
    <name type="scientific">Pristionchus pacificus</name>
    <name type="common">Parasitic nematode worm</name>
    <dbReference type="NCBI Taxonomy" id="54126"/>
    <lineage>
        <taxon>Eukaryota</taxon>
        <taxon>Metazoa</taxon>
        <taxon>Ecdysozoa</taxon>
        <taxon>Nematoda</taxon>
        <taxon>Chromadorea</taxon>
        <taxon>Rhabditida</taxon>
        <taxon>Rhabditina</taxon>
        <taxon>Diplogasteromorpha</taxon>
        <taxon>Diplogasteroidea</taxon>
        <taxon>Neodiplogasteridae</taxon>
        <taxon>Pristionchus</taxon>
    </lineage>
</organism>
<accession>A0A8R1Z994</accession>
<accession>A0A2A6CGY9</accession>
<keyword evidence="2" id="KW-1185">Reference proteome</keyword>
<dbReference type="Proteomes" id="UP000005239">
    <property type="component" value="Unassembled WGS sequence"/>
</dbReference>
<proteinExistence type="predicted"/>
<evidence type="ECO:0000313" key="2">
    <source>
        <dbReference type="Proteomes" id="UP000005239"/>
    </source>
</evidence>
<dbReference type="AlphaFoldDB" id="A0A2A6CGY9"/>